<evidence type="ECO:0000256" key="6">
    <source>
        <dbReference type="ARBA" id="ARBA00022801"/>
    </source>
</evidence>
<accession>A0ABD1YCM8</accession>
<evidence type="ECO:0000313" key="10">
    <source>
        <dbReference type="Proteomes" id="UP001605036"/>
    </source>
</evidence>
<evidence type="ECO:0000256" key="1">
    <source>
        <dbReference type="ARBA" id="ARBA00001968"/>
    </source>
</evidence>
<comment type="similarity">
    <text evidence="3">Belongs to the HARBI1 family.</text>
</comment>
<comment type="caution">
    <text evidence="9">The sequence shown here is derived from an EMBL/GenBank/DDBJ whole genome shotgun (WGS) entry which is preliminary data.</text>
</comment>
<dbReference type="InterPro" id="IPR027806">
    <property type="entry name" value="HARBI1_dom"/>
</dbReference>
<protein>
    <recommendedName>
        <fullName evidence="8">DDE Tnp4 domain-containing protein</fullName>
    </recommendedName>
</protein>
<keyword evidence="10" id="KW-1185">Reference proteome</keyword>
<dbReference type="PANTHER" id="PTHR22930">
    <property type="match status" value="1"/>
</dbReference>
<dbReference type="InterPro" id="IPR045249">
    <property type="entry name" value="HARBI1-like"/>
</dbReference>
<keyword evidence="7" id="KW-0539">Nucleus</keyword>
<evidence type="ECO:0000313" key="9">
    <source>
        <dbReference type="EMBL" id="KAL2623297.1"/>
    </source>
</evidence>
<proteinExistence type="inferred from homology"/>
<evidence type="ECO:0000256" key="7">
    <source>
        <dbReference type="ARBA" id="ARBA00023242"/>
    </source>
</evidence>
<reference evidence="9 10" key="1">
    <citation type="submission" date="2024-09" db="EMBL/GenBank/DDBJ databases">
        <title>Chromosome-scale assembly of Riccia fluitans.</title>
        <authorList>
            <person name="Paukszto L."/>
            <person name="Sawicki J."/>
            <person name="Karawczyk K."/>
            <person name="Piernik-Szablinska J."/>
            <person name="Szczecinska M."/>
            <person name="Mazdziarz M."/>
        </authorList>
    </citation>
    <scope>NUCLEOTIDE SEQUENCE [LARGE SCALE GENOMIC DNA]</scope>
    <source>
        <strain evidence="9">Rf_01</strain>
        <tissue evidence="9">Aerial parts of the thallus</tissue>
    </source>
</reference>
<dbReference type="Pfam" id="PF13359">
    <property type="entry name" value="DDE_Tnp_4"/>
    <property type="match status" value="1"/>
</dbReference>
<dbReference type="GO" id="GO:0005634">
    <property type="term" value="C:nucleus"/>
    <property type="evidence" value="ECO:0007669"/>
    <property type="project" value="UniProtKB-SubCell"/>
</dbReference>
<evidence type="ECO:0000256" key="4">
    <source>
        <dbReference type="ARBA" id="ARBA00022722"/>
    </source>
</evidence>
<keyword evidence="4" id="KW-0540">Nuclease</keyword>
<dbReference type="EMBL" id="JBHFFA010000006">
    <property type="protein sequence ID" value="KAL2623297.1"/>
    <property type="molecule type" value="Genomic_DNA"/>
</dbReference>
<evidence type="ECO:0000256" key="5">
    <source>
        <dbReference type="ARBA" id="ARBA00022723"/>
    </source>
</evidence>
<dbReference type="GO" id="GO:0016787">
    <property type="term" value="F:hydrolase activity"/>
    <property type="evidence" value="ECO:0007669"/>
    <property type="project" value="UniProtKB-KW"/>
</dbReference>
<comment type="subcellular location">
    <subcellularLocation>
        <location evidence="2">Nucleus</location>
    </subcellularLocation>
</comment>
<dbReference type="PANTHER" id="PTHR22930:SF85">
    <property type="entry name" value="GH03217P-RELATED"/>
    <property type="match status" value="1"/>
</dbReference>
<evidence type="ECO:0000259" key="8">
    <source>
        <dbReference type="Pfam" id="PF13359"/>
    </source>
</evidence>
<keyword evidence="5" id="KW-0479">Metal-binding</keyword>
<dbReference type="AlphaFoldDB" id="A0ABD1YCM8"/>
<sequence length="239" mass="26918">MSVDGSLLVLRPNANLQIAMGQLITLTCILELPLGQTIADDYVNRKKWHSIVLQSVVDFQGTILDYFVGMPGVANDERVLRNSGFFRRVSSGEILQTPKVELLIGFQLKPYILGDGGYTTTPWLMSPYRVRLGTLAHIVVFNDALVQDRLIVEQVFGCLKGRWRLLDLGISSRLEWAPHIVHAACILHNFLIRNDDVLKRQEEYGQHATEVPNEQQNEGATDYADSVKEEIASDLCLRQ</sequence>
<dbReference type="GO" id="GO:0046872">
    <property type="term" value="F:metal ion binding"/>
    <property type="evidence" value="ECO:0007669"/>
    <property type="project" value="UniProtKB-KW"/>
</dbReference>
<name>A0ABD1YCM8_9MARC</name>
<feature type="domain" description="DDE Tnp4" evidence="8">
    <location>
        <begin position="39"/>
        <end position="189"/>
    </location>
</feature>
<dbReference type="Proteomes" id="UP001605036">
    <property type="component" value="Unassembled WGS sequence"/>
</dbReference>
<keyword evidence="6" id="KW-0378">Hydrolase</keyword>
<dbReference type="GO" id="GO:0004518">
    <property type="term" value="F:nuclease activity"/>
    <property type="evidence" value="ECO:0007669"/>
    <property type="project" value="UniProtKB-KW"/>
</dbReference>
<evidence type="ECO:0000256" key="3">
    <source>
        <dbReference type="ARBA" id="ARBA00006958"/>
    </source>
</evidence>
<organism evidence="9 10">
    <name type="scientific">Riccia fluitans</name>
    <dbReference type="NCBI Taxonomy" id="41844"/>
    <lineage>
        <taxon>Eukaryota</taxon>
        <taxon>Viridiplantae</taxon>
        <taxon>Streptophyta</taxon>
        <taxon>Embryophyta</taxon>
        <taxon>Marchantiophyta</taxon>
        <taxon>Marchantiopsida</taxon>
        <taxon>Marchantiidae</taxon>
        <taxon>Marchantiales</taxon>
        <taxon>Ricciaceae</taxon>
        <taxon>Riccia</taxon>
    </lineage>
</organism>
<evidence type="ECO:0000256" key="2">
    <source>
        <dbReference type="ARBA" id="ARBA00004123"/>
    </source>
</evidence>
<comment type="cofactor">
    <cofactor evidence="1">
        <name>a divalent metal cation</name>
        <dbReference type="ChEBI" id="CHEBI:60240"/>
    </cofactor>
</comment>
<gene>
    <name evidence="9" type="ORF">R1flu_003502</name>
</gene>